<name>A0ABM4W793_COFAR</name>
<organism evidence="2 4">
    <name type="scientific">Coffea arabica</name>
    <name type="common">Arabian coffee</name>
    <dbReference type="NCBI Taxonomy" id="13443"/>
    <lineage>
        <taxon>Eukaryota</taxon>
        <taxon>Viridiplantae</taxon>
        <taxon>Streptophyta</taxon>
        <taxon>Embryophyta</taxon>
        <taxon>Tracheophyta</taxon>
        <taxon>Spermatophyta</taxon>
        <taxon>Magnoliopsida</taxon>
        <taxon>eudicotyledons</taxon>
        <taxon>Gunneridae</taxon>
        <taxon>Pentapetalae</taxon>
        <taxon>asterids</taxon>
        <taxon>lamiids</taxon>
        <taxon>Gentianales</taxon>
        <taxon>Rubiaceae</taxon>
        <taxon>Ixoroideae</taxon>
        <taxon>Gardenieae complex</taxon>
        <taxon>Bertiereae - Coffeeae clade</taxon>
        <taxon>Coffeeae</taxon>
        <taxon>Coffea</taxon>
    </lineage>
</organism>
<proteinExistence type="predicted"/>
<reference evidence="3 4" key="2">
    <citation type="submission" date="2025-05" db="UniProtKB">
        <authorList>
            <consortium name="RefSeq"/>
        </authorList>
    </citation>
    <scope>NUCLEOTIDE SEQUENCE [LARGE SCALE GENOMIC DNA]</scope>
    <source>
        <tissue evidence="3 4">Leaves</tissue>
    </source>
</reference>
<dbReference type="InterPro" id="IPR035428">
    <property type="entry name" value="FANCF"/>
</dbReference>
<evidence type="ECO:0000313" key="2">
    <source>
        <dbReference type="Proteomes" id="UP001652660"/>
    </source>
</evidence>
<sequence>MKQLEKVRAQDGPSEAVASFRAGKKFPPSPPPNYKHSSLQFSLPYRHKSADWMGWSYPDISLEDLMRVIKGFVDMLVLASGYQSSGRLSHWDSHNIEKAFQWATFLEIVLSCLRSSDDNQDSVAELDAALSQLTSYPCFPEGLRQLSCTTLSHARDLMVKHLVRSVPLTDAHLRASVAAVIGIDSHQFQSIGTDELHLYLERLMTNALKDFILTGSNAFSGNRSFASSDTQSSLCMTSLEGSFTKSAVQELGRRQLEVSCISAAETGLDALSNMITKSNMIHEHGTTLWKEWHKQQPPQRLTTFITEERPVEPAVWSQWKLRSLSYLLNKRTIRLVSGAALLFSAPKQQWIQVIERMAVLADTDEFYEKIELLLLGSIAHKWSSLVEKFMSSSYECLTVFKLFQEVQNFLSGRLQNLCCEENMLTEEKGALEYLEGLLGNQFHHFWKMSPVLLAMAIPSRSMLFRLYLIELEHQMRGDSSAIRCCSCMMDGKNHGECEIAERIWCLYIFHASEKPYSMVLNI</sequence>
<evidence type="ECO:0000313" key="3">
    <source>
        <dbReference type="RefSeq" id="XP_071927655.1"/>
    </source>
</evidence>
<gene>
    <name evidence="4" type="primary">LOC140020097</name>
    <name evidence="3" type="synonym">LOC113714589</name>
</gene>
<dbReference type="PANTHER" id="PTHR14449:SF2">
    <property type="entry name" value="FANCONI ANEMIA GROUP F PROTEIN"/>
    <property type="match status" value="1"/>
</dbReference>
<dbReference type="RefSeq" id="XP_071927656.1">
    <property type="nucleotide sequence ID" value="XM_072071555.1"/>
</dbReference>
<accession>A0ABM4W793</accession>
<dbReference type="PANTHER" id="PTHR14449">
    <property type="entry name" value="FANCONI ANEMIA GROUP F PROTEIN FANCF"/>
    <property type="match status" value="1"/>
</dbReference>
<protein>
    <submittedName>
        <fullName evidence="3 4">Uncharacterized protein</fullName>
    </submittedName>
</protein>
<evidence type="ECO:0000256" key="1">
    <source>
        <dbReference type="SAM" id="MobiDB-lite"/>
    </source>
</evidence>
<dbReference type="Pfam" id="PF11107">
    <property type="entry name" value="FANCF"/>
    <property type="match status" value="1"/>
</dbReference>
<dbReference type="GeneID" id="140020097"/>
<keyword evidence="2" id="KW-1185">Reference proteome</keyword>
<dbReference type="RefSeq" id="XP_071927655.1">
    <property type="nucleotide sequence ID" value="XM_072071554.1"/>
</dbReference>
<dbReference type="Proteomes" id="UP001652660">
    <property type="component" value="Chromosome 1e"/>
</dbReference>
<reference evidence="2" key="1">
    <citation type="journal article" date="2025" name="Foods">
        <title>Unveiling the Microbial Signatures of Arabica Coffee Cherries: Insights into Ripeness Specific Diversity, Functional Traits, and Implications for Quality and Safety.</title>
        <authorList>
            <consortium name="RefSeq"/>
            <person name="Tenea G.N."/>
            <person name="Cifuentes V."/>
            <person name="Reyes P."/>
            <person name="Cevallos-Vallejos M."/>
        </authorList>
    </citation>
    <scope>NUCLEOTIDE SEQUENCE [LARGE SCALE GENOMIC DNA]</scope>
</reference>
<evidence type="ECO:0000313" key="4">
    <source>
        <dbReference type="RefSeq" id="XP_071927656.1"/>
    </source>
</evidence>
<feature type="region of interest" description="Disordered" evidence="1">
    <location>
        <begin position="1"/>
        <end position="32"/>
    </location>
</feature>